<dbReference type="GO" id="GO:0003677">
    <property type="term" value="F:DNA binding"/>
    <property type="evidence" value="ECO:0007669"/>
    <property type="project" value="UniProtKB-KW"/>
</dbReference>
<dbReference type="Gene3D" id="1.20.120.530">
    <property type="entry name" value="GntR ligand-binding domain-like"/>
    <property type="match status" value="1"/>
</dbReference>
<dbReference type="Pfam" id="PF00392">
    <property type="entry name" value="GntR"/>
    <property type="match status" value="1"/>
</dbReference>
<dbReference type="InterPro" id="IPR036388">
    <property type="entry name" value="WH-like_DNA-bd_sf"/>
</dbReference>
<dbReference type="Proteomes" id="UP000823900">
    <property type="component" value="Unassembled WGS sequence"/>
</dbReference>
<organism evidence="5 6">
    <name type="scientific">Candidatus Lachnoclostridium stercoravium</name>
    <dbReference type="NCBI Taxonomy" id="2838633"/>
    <lineage>
        <taxon>Bacteria</taxon>
        <taxon>Bacillati</taxon>
        <taxon>Bacillota</taxon>
        <taxon>Clostridia</taxon>
        <taxon>Lachnospirales</taxon>
        <taxon>Lachnospiraceae</taxon>
    </lineage>
</organism>
<dbReference type="EMBL" id="DWZA01000022">
    <property type="protein sequence ID" value="HJA70441.1"/>
    <property type="molecule type" value="Genomic_DNA"/>
</dbReference>
<dbReference type="SUPFAM" id="SSF48008">
    <property type="entry name" value="GntR ligand-binding domain-like"/>
    <property type="match status" value="1"/>
</dbReference>
<dbReference type="GO" id="GO:0003700">
    <property type="term" value="F:DNA-binding transcription factor activity"/>
    <property type="evidence" value="ECO:0007669"/>
    <property type="project" value="InterPro"/>
</dbReference>
<dbReference type="SMART" id="SM00895">
    <property type="entry name" value="FCD"/>
    <property type="match status" value="1"/>
</dbReference>
<dbReference type="Pfam" id="PF07729">
    <property type="entry name" value="FCD"/>
    <property type="match status" value="1"/>
</dbReference>
<sequence>MEKLVQERAVPLAEQVFQTLEEDILQGRLKPGEVITELRLSKALGVSRTPIREALQHLEQESLVEIRPNRGAVVLGITRDDLEVIYDMRIRLEGLAASLAAKTADEEQLNAMKEVLDLQEFYVEKNNPDEQEIFDSRFHEMVYEFSGKRILYEVLKNLHRRITRYRRLSVTDMDRARKAITEHREIYEAIRDGNGSLADTLTIRHVENAKRSALASFESYEKA</sequence>
<dbReference type="SUPFAM" id="SSF46785">
    <property type="entry name" value="Winged helix' DNA-binding domain"/>
    <property type="match status" value="1"/>
</dbReference>
<dbReference type="PROSITE" id="PS50949">
    <property type="entry name" value="HTH_GNTR"/>
    <property type="match status" value="1"/>
</dbReference>
<dbReference type="PANTHER" id="PTHR43537">
    <property type="entry name" value="TRANSCRIPTIONAL REGULATOR, GNTR FAMILY"/>
    <property type="match status" value="1"/>
</dbReference>
<accession>A0A9D2HF41</accession>
<dbReference type="InterPro" id="IPR008920">
    <property type="entry name" value="TF_FadR/GntR_C"/>
</dbReference>
<dbReference type="InterPro" id="IPR000524">
    <property type="entry name" value="Tscrpt_reg_HTH_GntR"/>
</dbReference>
<reference evidence="5" key="2">
    <citation type="submission" date="2021-04" db="EMBL/GenBank/DDBJ databases">
        <authorList>
            <person name="Gilroy R."/>
        </authorList>
    </citation>
    <scope>NUCLEOTIDE SEQUENCE</scope>
    <source>
        <strain evidence="5">CHK178-16964</strain>
    </source>
</reference>
<comment type="caution">
    <text evidence="5">The sequence shown here is derived from an EMBL/GenBank/DDBJ whole genome shotgun (WGS) entry which is preliminary data.</text>
</comment>
<evidence type="ECO:0000259" key="4">
    <source>
        <dbReference type="PROSITE" id="PS50949"/>
    </source>
</evidence>
<name>A0A9D2HF41_9FIRM</name>
<evidence type="ECO:0000256" key="1">
    <source>
        <dbReference type="ARBA" id="ARBA00023015"/>
    </source>
</evidence>
<keyword evidence="3" id="KW-0804">Transcription</keyword>
<dbReference type="PRINTS" id="PR00035">
    <property type="entry name" value="HTHGNTR"/>
</dbReference>
<gene>
    <name evidence="5" type="ORF">IAA07_02535</name>
</gene>
<dbReference type="AlphaFoldDB" id="A0A9D2HF41"/>
<dbReference type="Gene3D" id="1.10.10.10">
    <property type="entry name" value="Winged helix-like DNA-binding domain superfamily/Winged helix DNA-binding domain"/>
    <property type="match status" value="1"/>
</dbReference>
<keyword evidence="2" id="KW-0238">DNA-binding</keyword>
<feature type="domain" description="HTH gntR-type" evidence="4">
    <location>
        <begin position="10"/>
        <end position="77"/>
    </location>
</feature>
<dbReference type="InterPro" id="IPR036390">
    <property type="entry name" value="WH_DNA-bd_sf"/>
</dbReference>
<evidence type="ECO:0000313" key="5">
    <source>
        <dbReference type="EMBL" id="HJA70441.1"/>
    </source>
</evidence>
<protein>
    <submittedName>
        <fullName evidence="5">GntR family transcriptional regulator</fullName>
    </submittedName>
</protein>
<dbReference type="PANTHER" id="PTHR43537:SF49">
    <property type="entry name" value="TRANSCRIPTIONAL REGULATORY PROTEIN"/>
    <property type="match status" value="1"/>
</dbReference>
<keyword evidence="1" id="KW-0805">Transcription regulation</keyword>
<dbReference type="SMART" id="SM00345">
    <property type="entry name" value="HTH_GNTR"/>
    <property type="match status" value="1"/>
</dbReference>
<dbReference type="CDD" id="cd07377">
    <property type="entry name" value="WHTH_GntR"/>
    <property type="match status" value="1"/>
</dbReference>
<dbReference type="InterPro" id="IPR011711">
    <property type="entry name" value="GntR_C"/>
</dbReference>
<proteinExistence type="predicted"/>
<evidence type="ECO:0000313" key="6">
    <source>
        <dbReference type="Proteomes" id="UP000823900"/>
    </source>
</evidence>
<evidence type="ECO:0000256" key="2">
    <source>
        <dbReference type="ARBA" id="ARBA00023125"/>
    </source>
</evidence>
<evidence type="ECO:0000256" key="3">
    <source>
        <dbReference type="ARBA" id="ARBA00023163"/>
    </source>
</evidence>
<reference evidence="5" key="1">
    <citation type="journal article" date="2021" name="PeerJ">
        <title>Extensive microbial diversity within the chicken gut microbiome revealed by metagenomics and culture.</title>
        <authorList>
            <person name="Gilroy R."/>
            <person name="Ravi A."/>
            <person name="Getino M."/>
            <person name="Pursley I."/>
            <person name="Horton D.L."/>
            <person name="Alikhan N.F."/>
            <person name="Baker D."/>
            <person name="Gharbi K."/>
            <person name="Hall N."/>
            <person name="Watson M."/>
            <person name="Adriaenssens E.M."/>
            <person name="Foster-Nyarko E."/>
            <person name="Jarju S."/>
            <person name="Secka A."/>
            <person name="Antonio M."/>
            <person name="Oren A."/>
            <person name="Chaudhuri R.R."/>
            <person name="La Ragione R."/>
            <person name="Hildebrand F."/>
            <person name="Pallen M.J."/>
        </authorList>
    </citation>
    <scope>NUCLEOTIDE SEQUENCE</scope>
    <source>
        <strain evidence="5">CHK178-16964</strain>
    </source>
</reference>